<evidence type="ECO:0000256" key="1">
    <source>
        <dbReference type="SAM" id="MobiDB-lite"/>
    </source>
</evidence>
<feature type="compositionally biased region" description="Basic and acidic residues" evidence="1">
    <location>
        <begin position="164"/>
        <end position="175"/>
    </location>
</feature>
<name>A0AAE1CGD2_9PEZI</name>
<comment type="caution">
    <text evidence="2">The sequence shown here is derived from an EMBL/GenBank/DDBJ whole genome shotgun (WGS) entry which is preliminary data.</text>
</comment>
<accession>A0AAE1CGD2</accession>
<proteinExistence type="predicted"/>
<protein>
    <submittedName>
        <fullName evidence="2">Uncharacterized protein</fullName>
    </submittedName>
</protein>
<reference evidence="2" key="2">
    <citation type="submission" date="2023-06" db="EMBL/GenBank/DDBJ databases">
        <authorList>
            <consortium name="Lawrence Berkeley National Laboratory"/>
            <person name="Haridas S."/>
            <person name="Hensen N."/>
            <person name="Bonometti L."/>
            <person name="Westerberg I."/>
            <person name="Brannstrom I.O."/>
            <person name="Guillou S."/>
            <person name="Cros-Aarteil S."/>
            <person name="Calhoun S."/>
            <person name="Kuo A."/>
            <person name="Mondo S."/>
            <person name="Pangilinan J."/>
            <person name="Riley R."/>
            <person name="Labutti K."/>
            <person name="Andreopoulos B."/>
            <person name="Lipzen A."/>
            <person name="Chen C."/>
            <person name="Yanf M."/>
            <person name="Daum C."/>
            <person name="Ng V."/>
            <person name="Clum A."/>
            <person name="Steindorff A."/>
            <person name="Ohm R."/>
            <person name="Martin F."/>
            <person name="Silar P."/>
            <person name="Natvig D."/>
            <person name="Lalanne C."/>
            <person name="Gautier V."/>
            <person name="Ament-Velasquez S.L."/>
            <person name="Kruys A."/>
            <person name="Hutchinson M.I."/>
            <person name="Powell A.J."/>
            <person name="Barry K."/>
            <person name="Miller A.N."/>
            <person name="Grigoriev I.V."/>
            <person name="Debuchy R."/>
            <person name="Gladieux P."/>
            <person name="Thoren M.H."/>
            <person name="Johannesson H."/>
        </authorList>
    </citation>
    <scope>NUCLEOTIDE SEQUENCE</scope>
    <source>
        <strain evidence="2">CBS 314.62</strain>
    </source>
</reference>
<dbReference type="EMBL" id="JAULSO010000001">
    <property type="protein sequence ID" value="KAK3693340.1"/>
    <property type="molecule type" value="Genomic_DNA"/>
</dbReference>
<organism evidence="2 3">
    <name type="scientific">Podospora appendiculata</name>
    <dbReference type="NCBI Taxonomy" id="314037"/>
    <lineage>
        <taxon>Eukaryota</taxon>
        <taxon>Fungi</taxon>
        <taxon>Dikarya</taxon>
        <taxon>Ascomycota</taxon>
        <taxon>Pezizomycotina</taxon>
        <taxon>Sordariomycetes</taxon>
        <taxon>Sordariomycetidae</taxon>
        <taxon>Sordariales</taxon>
        <taxon>Podosporaceae</taxon>
        <taxon>Podospora</taxon>
    </lineage>
</organism>
<evidence type="ECO:0000313" key="3">
    <source>
        <dbReference type="Proteomes" id="UP001270362"/>
    </source>
</evidence>
<keyword evidence="3" id="KW-1185">Reference proteome</keyword>
<gene>
    <name evidence="2" type="ORF">B0T22DRAFT_504994</name>
</gene>
<reference evidence="2" key="1">
    <citation type="journal article" date="2023" name="Mol. Phylogenet. Evol.">
        <title>Genome-scale phylogeny and comparative genomics of the fungal order Sordariales.</title>
        <authorList>
            <person name="Hensen N."/>
            <person name="Bonometti L."/>
            <person name="Westerberg I."/>
            <person name="Brannstrom I.O."/>
            <person name="Guillou S."/>
            <person name="Cros-Aarteil S."/>
            <person name="Calhoun S."/>
            <person name="Haridas S."/>
            <person name="Kuo A."/>
            <person name="Mondo S."/>
            <person name="Pangilinan J."/>
            <person name="Riley R."/>
            <person name="LaButti K."/>
            <person name="Andreopoulos B."/>
            <person name="Lipzen A."/>
            <person name="Chen C."/>
            <person name="Yan M."/>
            <person name="Daum C."/>
            <person name="Ng V."/>
            <person name="Clum A."/>
            <person name="Steindorff A."/>
            <person name="Ohm R.A."/>
            <person name="Martin F."/>
            <person name="Silar P."/>
            <person name="Natvig D.O."/>
            <person name="Lalanne C."/>
            <person name="Gautier V."/>
            <person name="Ament-Velasquez S.L."/>
            <person name="Kruys A."/>
            <person name="Hutchinson M.I."/>
            <person name="Powell A.J."/>
            <person name="Barry K."/>
            <person name="Miller A.N."/>
            <person name="Grigoriev I.V."/>
            <person name="Debuchy R."/>
            <person name="Gladieux P."/>
            <person name="Hiltunen Thoren M."/>
            <person name="Johannesson H."/>
        </authorList>
    </citation>
    <scope>NUCLEOTIDE SEQUENCE</scope>
    <source>
        <strain evidence="2">CBS 314.62</strain>
    </source>
</reference>
<dbReference type="Proteomes" id="UP001270362">
    <property type="component" value="Unassembled WGS sequence"/>
</dbReference>
<dbReference type="AlphaFoldDB" id="A0AAE1CGD2"/>
<feature type="region of interest" description="Disordered" evidence="1">
    <location>
        <begin position="150"/>
        <end position="175"/>
    </location>
</feature>
<sequence length="215" mass="24006">MGSHGNNFVKPYPVKFKVEHGPRIKSEFDSHFDMASIPMAPARTAVKKFEDHDSKSSLLGKPSLPQNRRRFHSNAIVHRTPDGVRIQAHYKKKRGMADFKITGNNIPTGLSWSIAAEDEIFRRLHRAGFMIELVDSHPGFIAAAVRNSGTSSQSMLPPLGSLKTEQDAKTGLASDDKKGGFPRLFDVRISVKVRQMLATNRLLPRDGYIKKEAKD</sequence>
<evidence type="ECO:0000313" key="2">
    <source>
        <dbReference type="EMBL" id="KAK3693340.1"/>
    </source>
</evidence>